<organism evidence="7 8">
    <name type="scientific">[Myrmecia] bisecta</name>
    <dbReference type="NCBI Taxonomy" id="41462"/>
    <lineage>
        <taxon>Eukaryota</taxon>
        <taxon>Viridiplantae</taxon>
        <taxon>Chlorophyta</taxon>
        <taxon>core chlorophytes</taxon>
        <taxon>Trebouxiophyceae</taxon>
        <taxon>Trebouxiales</taxon>
        <taxon>Trebouxiaceae</taxon>
        <taxon>Myrmecia</taxon>
    </lineage>
</organism>
<evidence type="ECO:0008006" key="9">
    <source>
        <dbReference type="Google" id="ProtNLM"/>
    </source>
</evidence>
<comment type="subcellular location">
    <subcellularLocation>
        <location evidence="1">Membrane</location>
        <topology evidence="1">Multi-pass membrane protein</topology>
    </subcellularLocation>
</comment>
<feature type="transmembrane region" description="Helical" evidence="6">
    <location>
        <begin position="492"/>
        <end position="514"/>
    </location>
</feature>
<sequence length="643" mass="69608">MMESKVTIPPAFEGPQVFSSAERFLGAPPSQYLKVWQMPKRFAAMAFTKRQVEEQREHNRRVSNTELKKQLTWFSFCSLGVGIIVATGIFSFMPYIYAFITGPSVVISLIIAAAAAALSALLYSEFAVEYPVLGGGFVYVLNVFGEFPAVLCATNLVIDYLFSTAAVVRNFAVYIAALFNLQDASDFQKSVSFQTDPIDWLALLVVMVLTVALLFSMKIFDESNIFLQVIHVGLVLFTIIAAFTQAQPSNWTPFFPTVGKTDPTIVLSPSGARTILTGASNIFFVFIGYDVIALGAEEAKNDWAVPIGMISSVGVVSVIYVLMAVSLVMLIPWDVLAAQPGDVALSGFAYAFTYRGMAWAKYIVALGAAVGIFTSTGIGIYGLSRVFTTFAREGMIPAFVAWVPKRTGTPFIATLAAGLACGLMAFFTSFATLANMTSIGTLAMYYFVALAHIYRRYCPEFESLAVSGDRQLAVKFRPDPFKNILGVAGKKVLLLAYLAAITGCAIGFTLFWNLSLKNGGLIGTAVAFVVVTLCLQFTLPIEYVPAKFSVPPWMMPWAPALSLWANVMLIGGFGAHKSDYVRLFVAMGIGTVIYLFFGLPTSWWRFHGAGKKDTVPLPVGAIGSTTGAVGTRSDSAHQGHHGD</sequence>
<comment type="caution">
    <text evidence="7">The sequence shown here is derived from an EMBL/GenBank/DDBJ whole genome shotgun (WGS) entry which is preliminary data.</text>
</comment>
<feature type="transmembrane region" description="Helical" evidence="6">
    <location>
        <begin position="130"/>
        <end position="153"/>
    </location>
</feature>
<feature type="transmembrane region" description="Helical" evidence="6">
    <location>
        <begin position="73"/>
        <end position="98"/>
    </location>
</feature>
<feature type="transmembrane region" description="Helical" evidence="6">
    <location>
        <begin position="275"/>
        <end position="296"/>
    </location>
</feature>
<dbReference type="InterPro" id="IPR002293">
    <property type="entry name" value="AA/rel_permease1"/>
</dbReference>
<feature type="transmembrane region" description="Helical" evidence="6">
    <location>
        <begin position="303"/>
        <end position="331"/>
    </location>
</feature>
<evidence type="ECO:0000313" key="8">
    <source>
        <dbReference type="Proteomes" id="UP001489004"/>
    </source>
</evidence>
<feature type="transmembrane region" description="Helical" evidence="6">
    <location>
        <begin position="520"/>
        <end position="541"/>
    </location>
</feature>
<keyword evidence="4 6" id="KW-1133">Transmembrane helix</keyword>
<feature type="transmembrane region" description="Helical" evidence="6">
    <location>
        <begin position="225"/>
        <end position="246"/>
    </location>
</feature>
<dbReference type="EMBL" id="JALJOR010000017">
    <property type="protein sequence ID" value="KAK9804704.1"/>
    <property type="molecule type" value="Genomic_DNA"/>
</dbReference>
<evidence type="ECO:0000256" key="1">
    <source>
        <dbReference type="ARBA" id="ARBA00004141"/>
    </source>
</evidence>
<dbReference type="PANTHER" id="PTHR43243">
    <property type="entry name" value="INNER MEMBRANE TRANSPORTER YGJI-RELATED"/>
    <property type="match status" value="1"/>
</dbReference>
<reference evidence="7 8" key="1">
    <citation type="journal article" date="2024" name="Nat. Commun.">
        <title>Phylogenomics reveals the evolutionary origins of lichenization in chlorophyte algae.</title>
        <authorList>
            <person name="Puginier C."/>
            <person name="Libourel C."/>
            <person name="Otte J."/>
            <person name="Skaloud P."/>
            <person name="Haon M."/>
            <person name="Grisel S."/>
            <person name="Petersen M."/>
            <person name="Berrin J.G."/>
            <person name="Delaux P.M."/>
            <person name="Dal Grande F."/>
            <person name="Keller J."/>
        </authorList>
    </citation>
    <scope>NUCLEOTIDE SEQUENCE [LARGE SCALE GENOMIC DNA]</scope>
    <source>
        <strain evidence="7 8">SAG 2043</strain>
    </source>
</reference>
<feature type="transmembrane region" description="Helical" evidence="6">
    <location>
        <begin position="160"/>
        <end position="180"/>
    </location>
</feature>
<feature type="transmembrane region" description="Helical" evidence="6">
    <location>
        <begin position="553"/>
        <end position="574"/>
    </location>
</feature>
<keyword evidence="3 6" id="KW-0812">Transmembrane</keyword>
<feature type="transmembrane region" description="Helical" evidence="6">
    <location>
        <begin position="105"/>
        <end position="124"/>
    </location>
</feature>
<evidence type="ECO:0000313" key="7">
    <source>
        <dbReference type="EMBL" id="KAK9804704.1"/>
    </source>
</evidence>
<dbReference type="Pfam" id="PF13520">
    <property type="entry name" value="AA_permease_2"/>
    <property type="match status" value="1"/>
</dbReference>
<feature type="transmembrane region" description="Helical" evidence="6">
    <location>
        <begin position="200"/>
        <end position="220"/>
    </location>
</feature>
<evidence type="ECO:0000256" key="5">
    <source>
        <dbReference type="ARBA" id="ARBA00023136"/>
    </source>
</evidence>
<dbReference type="Gene3D" id="1.20.1740.10">
    <property type="entry name" value="Amino acid/polyamine transporter I"/>
    <property type="match status" value="1"/>
</dbReference>
<proteinExistence type="inferred from homology"/>
<gene>
    <name evidence="7" type="ORF">WJX72_000849</name>
</gene>
<keyword evidence="5 6" id="KW-0472">Membrane</keyword>
<dbReference type="GO" id="GO:0005886">
    <property type="term" value="C:plasma membrane"/>
    <property type="evidence" value="ECO:0007669"/>
    <property type="project" value="TreeGrafter"/>
</dbReference>
<dbReference type="GO" id="GO:0015171">
    <property type="term" value="F:amino acid transmembrane transporter activity"/>
    <property type="evidence" value="ECO:0007669"/>
    <property type="project" value="TreeGrafter"/>
</dbReference>
<accession>A0AAW1PA97</accession>
<dbReference type="AlphaFoldDB" id="A0AAW1PA97"/>
<name>A0AAW1PA97_9CHLO</name>
<feature type="transmembrane region" description="Helical" evidence="6">
    <location>
        <begin position="362"/>
        <end position="387"/>
    </location>
</feature>
<evidence type="ECO:0000256" key="4">
    <source>
        <dbReference type="ARBA" id="ARBA00022989"/>
    </source>
</evidence>
<keyword evidence="8" id="KW-1185">Reference proteome</keyword>
<dbReference type="PANTHER" id="PTHR43243:SF41">
    <property type="entry name" value="CATIONIC AMINO ACID TRANSPORTER 7, CHLOROPLASTIC"/>
    <property type="match status" value="1"/>
</dbReference>
<feature type="transmembrane region" description="Helical" evidence="6">
    <location>
        <begin position="580"/>
        <end position="597"/>
    </location>
</feature>
<feature type="transmembrane region" description="Helical" evidence="6">
    <location>
        <begin position="408"/>
        <end position="427"/>
    </location>
</feature>
<evidence type="ECO:0000256" key="6">
    <source>
        <dbReference type="SAM" id="Phobius"/>
    </source>
</evidence>
<comment type="similarity">
    <text evidence="2">Belongs to the amino acid-polyamine-organocation (APC) superfamily. Cationic amino acid transporter (CAT) (TC 2.A.3.3) family.</text>
</comment>
<dbReference type="Proteomes" id="UP001489004">
    <property type="component" value="Unassembled WGS sequence"/>
</dbReference>
<evidence type="ECO:0000256" key="2">
    <source>
        <dbReference type="ARBA" id="ARBA00008572"/>
    </source>
</evidence>
<evidence type="ECO:0000256" key="3">
    <source>
        <dbReference type="ARBA" id="ARBA00022692"/>
    </source>
</evidence>
<protein>
    <recommendedName>
        <fullName evidence="9">Cationic amino acid transporter</fullName>
    </recommendedName>
</protein>